<proteinExistence type="predicted"/>
<protein>
    <submittedName>
        <fullName evidence="1">Uncharacterized protein</fullName>
    </submittedName>
</protein>
<dbReference type="EMBL" id="JBFTWV010000009">
    <property type="protein sequence ID" value="KAL2799211.1"/>
    <property type="molecule type" value="Genomic_DNA"/>
</dbReference>
<evidence type="ECO:0000313" key="2">
    <source>
        <dbReference type="Proteomes" id="UP001610563"/>
    </source>
</evidence>
<organism evidence="1 2">
    <name type="scientific">Aspergillus keveii</name>
    <dbReference type="NCBI Taxonomy" id="714993"/>
    <lineage>
        <taxon>Eukaryota</taxon>
        <taxon>Fungi</taxon>
        <taxon>Dikarya</taxon>
        <taxon>Ascomycota</taxon>
        <taxon>Pezizomycotina</taxon>
        <taxon>Eurotiomycetes</taxon>
        <taxon>Eurotiomycetidae</taxon>
        <taxon>Eurotiales</taxon>
        <taxon>Aspergillaceae</taxon>
        <taxon>Aspergillus</taxon>
        <taxon>Aspergillus subgen. Nidulantes</taxon>
    </lineage>
</organism>
<accession>A0ABR4GJH2</accession>
<comment type="caution">
    <text evidence="1">The sequence shown here is derived from an EMBL/GenBank/DDBJ whole genome shotgun (WGS) entry which is preliminary data.</text>
</comment>
<evidence type="ECO:0000313" key="1">
    <source>
        <dbReference type="EMBL" id="KAL2799211.1"/>
    </source>
</evidence>
<gene>
    <name evidence="1" type="ORF">BJX66DRAFT_294199</name>
</gene>
<keyword evidence="2" id="KW-1185">Reference proteome</keyword>
<reference evidence="1 2" key="1">
    <citation type="submission" date="2024-07" db="EMBL/GenBank/DDBJ databases">
        <title>Section-level genome sequencing and comparative genomics of Aspergillus sections Usti and Cavernicolus.</title>
        <authorList>
            <consortium name="Lawrence Berkeley National Laboratory"/>
            <person name="Nybo J.L."/>
            <person name="Vesth T.C."/>
            <person name="Theobald S."/>
            <person name="Frisvad J.C."/>
            <person name="Larsen T.O."/>
            <person name="Kjaerboelling I."/>
            <person name="Rothschild-Mancinelli K."/>
            <person name="Lyhne E.K."/>
            <person name="Kogle M.E."/>
            <person name="Barry K."/>
            <person name="Clum A."/>
            <person name="Na H."/>
            <person name="Ledsgaard L."/>
            <person name="Lin J."/>
            <person name="Lipzen A."/>
            <person name="Kuo A."/>
            <person name="Riley R."/>
            <person name="Mondo S."/>
            <person name="Labutti K."/>
            <person name="Haridas S."/>
            <person name="Pangalinan J."/>
            <person name="Salamov A.A."/>
            <person name="Simmons B.A."/>
            <person name="Magnuson J.K."/>
            <person name="Chen J."/>
            <person name="Drula E."/>
            <person name="Henrissat B."/>
            <person name="Wiebenga A."/>
            <person name="Lubbers R.J."/>
            <person name="Gomes A.C."/>
            <person name="Makela M.R."/>
            <person name="Stajich J."/>
            <person name="Grigoriev I.V."/>
            <person name="Mortensen U.H."/>
            <person name="De Vries R.P."/>
            <person name="Baker S.E."/>
            <person name="Andersen M.R."/>
        </authorList>
    </citation>
    <scope>NUCLEOTIDE SEQUENCE [LARGE SCALE GENOMIC DNA]</scope>
    <source>
        <strain evidence="1 2">CBS 209.92</strain>
    </source>
</reference>
<dbReference type="Proteomes" id="UP001610563">
    <property type="component" value="Unassembled WGS sequence"/>
</dbReference>
<name>A0ABR4GJH2_9EURO</name>
<sequence length="55" mass="6143">MSTTPLLSRLTTRAKLKYTRLSIIQGFLLPPVLALDCPAISLYICRLLFVQQPAP</sequence>